<keyword evidence="2" id="KW-0808">Transferase</keyword>
<organism evidence="2 3">
    <name type="scientific">Exiguobacterium antarcticum</name>
    <dbReference type="NCBI Taxonomy" id="132920"/>
    <lineage>
        <taxon>Bacteria</taxon>
        <taxon>Bacillati</taxon>
        <taxon>Bacillota</taxon>
        <taxon>Bacilli</taxon>
        <taxon>Bacillales</taxon>
        <taxon>Bacillales Family XII. Incertae Sedis</taxon>
        <taxon>Exiguobacterium</taxon>
    </lineage>
</organism>
<accession>A0ABT6QZY6</accession>
<dbReference type="InterPro" id="IPR000477">
    <property type="entry name" value="RT_dom"/>
</dbReference>
<evidence type="ECO:0000313" key="3">
    <source>
        <dbReference type="Proteomes" id="UP001243286"/>
    </source>
</evidence>
<proteinExistence type="predicted"/>
<dbReference type="InterPro" id="IPR051083">
    <property type="entry name" value="GrpII_Intron_Splice-Mob/Def"/>
</dbReference>
<dbReference type="Pfam" id="PF00078">
    <property type="entry name" value="RVT_1"/>
    <property type="match status" value="1"/>
</dbReference>
<sequence length="356" mass="42681">MKRIGNLYEQIIDYEQLYIAYRQSIKNKRFKPEILRFSQNLEENLIQIQNELIHGTYQVSPYRQFYVHEPKKRLIMSLPFRDRVVQWSIYQTLMPLYERTFIHDSYACRKGKGAHRAVRRLQSWIRTYGEGGGYCLKIDVAKYFYRVDHQVLLAIIERKIKDKRLINLVYTIVSCEQEEFGIELGDHHYEKPRVYGIGMPIGNLLSQLCANIYLNELDQFVKHTLRLKHYMRYMDDMVVLHHSKKELREALFEIECFLQDELRLSLNNKTSIRPIQHGVDWVGYQVHRTHIRMRKSTSLRMKRRVRHLVKKYQRGEVDNETIHHTVQSYNGLMKHGNCHALRTKLQRDIAMAQANK</sequence>
<dbReference type="GO" id="GO:0003964">
    <property type="term" value="F:RNA-directed DNA polymerase activity"/>
    <property type="evidence" value="ECO:0007669"/>
    <property type="project" value="UniProtKB-KW"/>
</dbReference>
<dbReference type="Proteomes" id="UP001243286">
    <property type="component" value="Unassembled WGS sequence"/>
</dbReference>
<keyword evidence="3" id="KW-1185">Reference proteome</keyword>
<dbReference type="PROSITE" id="PS50878">
    <property type="entry name" value="RT_POL"/>
    <property type="match status" value="1"/>
</dbReference>
<evidence type="ECO:0000259" key="1">
    <source>
        <dbReference type="PROSITE" id="PS50878"/>
    </source>
</evidence>
<dbReference type="PANTHER" id="PTHR34047:SF8">
    <property type="entry name" value="PROTEIN YKFC"/>
    <property type="match status" value="1"/>
</dbReference>
<keyword evidence="2" id="KW-0548">Nucleotidyltransferase</keyword>
<dbReference type="EMBL" id="JASBQV010000004">
    <property type="protein sequence ID" value="MDI3234160.1"/>
    <property type="molecule type" value="Genomic_DNA"/>
</dbReference>
<feature type="domain" description="Reverse transcriptase" evidence="1">
    <location>
        <begin position="1"/>
        <end position="286"/>
    </location>
</feature>
<dbReference type="CDD" id="cd01651">
    <property type="entry name" value="RT_G2_intron"/>
    <property type="match status" value="1"/>
</dbReference>
<dbReference type="InterPro" id="IPR043502">
    <property type="entry name" value="DNA/RNA_pol_sf"/>
</dbReference>
<dbReference type="SUPFAM" id="SSF56672">
    <property type="entry name" value="DNA/RNA polymerases"/>
    <property type="match status" value="1"/>
</dbReference>
<protein>
    <submittedName>
        <fullName evidence="2">Reverse transcriptase/maturase family protein</fullName>
    </submittedName>
</protein>
<dbReference type="PANTHER" id="PTHR34047">
    <property type="entry name" value="NUCLEAR INTRON MATURASE 1, MITOCHONDRIAL-RELATED"/>
    <property type="match status" value="1"/>
</dbReference>
<dbReference type="RefSeq" id="WP_282354681.1">
    <property type="nucleotide sequence ID" value="NZ_JASBQV010000004.1"/>
</dbReference>
<name>A0ABT6QZY6_9BACL</name>
<evidence type="ECO:0000313" key="2">
    <source>
        <dbReference type="EMBL" id="MDI3234160.1"/>
    </source>
</evidence>
<gene>
    <name evidence="2" type="ORF">QK289_04000</name>
</gene>
<reference evidence="2 3" key="1">
    <citation type="submission" date="2023-04" db="EMBL/GenBank/DDBJ databases">
        <title>Antarctic isolates genomes.</title>
        <authorList>
            <person name="Dimov S.G."/>
        </authorList>
    </citation>
    <scope>NUCLEOTIDE SEQUENCE [LARGE SCALE GENOMIC DNA]</scope>
    <source>
        <strain evidence="2 3">AL19</strain>
    </source>
</reference>
<comment type="caution">
    <text evidence="2">The sequence shown here is derived from an EMBL/GenBank/DDBJ whole genome shotgun (WGS) entry which is preliminary data.</text>
</comment>
<keyword evidence="2" id="KW-0695">RNA-directed DNA polymerase</keyword>